<feature type="region of interest" description="Disordered" evidence="1">
    <location>
        <begin position="1"/>
        <end position="58"/>
    </location>
</feature>
<organism evidence="3 5">
    <name type="scientific">Rhodotorula toruloides</name>
    <name type="common">Yeast</name>
    <name type="synonym">Rhodosporidium toruloides</name>
    <dbReference type="NCBI Taxonomy" id="5286"/>
    <lineage>
        <taxon>Eukaryota</taxon>
        <taxon>Fungi</taxon>
        <taxon>Dikarya</taxon>
        <taxon>Basidiomycota</taxon>
        <taxon>Pucciniomycotina</taxon>
        <taxon>Microbotryomycetes</taxon>
        <taxon>Sporidiobolales</taxon>
        <taxon>Sporidiobolaceae</taxon>
        <taxon>Rhodotorula</taxon>
    </lineage>
</organism>
<evidence type="ECO:0000313" key="6">
    <source>
        <dbReference type="Proteomes" id="UP000239560"/>
    </source>
</evidence>
<dbReference type="Proteomes" id="UP000199069">
    <property type="component" value="Unassembled WGS sequence"/>
</dbReference>
<gene>
    <name evidence="3" type="primary">FGENESH: predicted gene_1.611</name>
    <name evidence="4" type="ORF">AAT19DRAFT_9052</name>
    <name evidence="3" type="ORF">BN2166_0006110</name>
</gene>
<protein>
    <submittedName>
        <fullName evidence="3 4">Salivary gland secretion 1</fullName>
    </submittedName>
</protein>
<evidence type="ECO:0000313" key="5">
    <source>
        <dbReference type="Proteomes" id="UP000199069"/>
    </source>
</evidence>
<accession>A0A0K3C8C9</accession>
<evidence type="ECO:0000313" key="4">
    <source>
        <dbReference type="EMBL" id="PRQ77984.1"/>
    </source>
</evidence>
<reference evidence="4 6" key="2">
    <citation type="journal article" date="2018" name="Elife">
        <title>Functional genomics of lipid metabolism in the oleaginous yeast Rhodosporidium toruloides.</title>
        <authorList>
            <person name="Coradetti S.T."/>
            <person name="Pinel D."/>
            <person name="Geiselman G."/>
            <person name="Ito M."/>
            <person name="Mondo S."/>
            <person name="Reilly M.C."/>
            <person name="Cheng Y.F."/>
            <person name="Bauer S."/>
            <person name="Grigoriev I."/>
            <person name="Gladden J.M."/>
            <person name="Simmons B.A."/>
            <person name="Brem R."/>
            <person name="Arkin A.P."/>
            <person name="Skerker J.M."/>
        </authorList>
    </citation>
    <scope>NUCLEOTIDE SEQUENCE [LARGE SCALE GENOMIC DNA]</scope>
    <source>
        <strain evidence="4 6">NBRC 0880</strain>
    </source>
</reference>
<evidence type="ECO:0000313" key="3">
    <source>
        <dbReference type="EMBL" id="CTR04750.1"/>
    </source>
</evidence>
<dbReference type="InterPro" id="IPR005069">
    <property type="entry name" value="Nucl-diP-sugar_transferase"/>
</dbReference>
<feature type="domain" description="Nucleotide-diphospho-sugar transferase" evidence="2">
    <location>
        <begin position="399"/>
        <end position="542"/>
    </location>
</feature>
<evidence type="ECO:0000256" key="1">
    <source>
        <dbReference type="SAM" id="MobiDB-lite"/>
    </source>
</evidence>
<dbReference type="OMA" id="HMTCADD"/>
<dbReference type="AlphaFoldDB" id="A0A0K3C8C9"/>
<dbReference type="Proteomes" id="UP000239560">
    <property type="component" value="Unassembled WGS sequence"/>
</dbReference>
<dbReference type="EMBL" id="LCTV02000001">
    <property type="protein sequence ID" value="PRQ77984.1"/>
    <property type="molecule type" value="Genomic_DNA"/>
</dbReference>
<dbReference type="OrthoDB" id="2520881at2759"/>
<dbReference type="Pfam" id="PF03407">
    <property type="entry name" value="Nucleotid_trans"/>
    <property type="match status" value="1"/>
</dbReference>
<sequence length="799" mass="89524">MRRSTRAGNKRVPTAGPRDDSRGSAGIGLRLKLPTGAGVEEDEEQIGEEAGRGGLPSASSSAGGFYSAKMAGKASSACLPVLPLPVTATSTRLCCPPGCALWLDPRSGTLAHVALSAHNARPTRAHRCAGLVRTTPCPPALPCCPGARMNPSAAAVRYTGFSHGSTVSRRSSLSSPSPIIAPTYFEAPSRRPQPEARPHEPAYRHVVPTIHGRRLILYLASALALLLLLSEMRPRRTASYAEDEEVARFDEADWHSRRSAISSRPQRTFAWRRPSSKLPRAIYGSNITFTDFLNTHFPLSDPQPPHIWITLADELFAETGAANLQTFVDQLNEERRHRYKGKKRETRLVTLCLEDGCVEECARRGMYAYGGYEKTRPKQILKATWPKLASLIDTLQHRDVFFIDADISFAQDPYPHMEPLMDKFDIIAQENDAFEHFNSGWMWLRQGKRVVEAWKEVFAMDMKKTSRDQYNFNEVLGTHDQRKHTDSPDDPYHRPLRSSFTAKNGLKVHVLDSRLFRTYHQRKDAWVAHHDSLYLHMTCADDSWLKLFVAKSEGFWTDVDEYYSQPPSLLSIHTLSGSREDLVQQWRILMGAAYYSERALSLPSYSVITDLRNGTAIRDTYSTFPLSHVAGAGKDSNLGVEIVESDYVAHATAHLLGVSALNSTERRDDGWWEKLGAKERKRREDAVVALTKVAELDMRQVDSFPALIQRLRYDPTFSSATHIQLMNFEHPAADSWRSWDFPTPINRATTCGDLHEPPTCARICPPNGENWGFELKAKWPSVKGLLADLPPLAANEVEV</sequence>
<dbReference type="EMBL" id="CWKI01000001">
    <property type="protein sequence ID" value="CTR04750.1"/>
    <property type="molecule type" value="Genomic_DNA"/>
</dbReference>
<reference evidence="3 5" key="1">
    <citation type="submission" date="2015-07" db="EMBL/GenBank/DDBJ databases">
        <authorList>
            <person name="Cajimat M.N.B."/>
            <person name="Milazzo M.L."/>
            <person name="Fulhorst C.F."/>
        </authorList>
    </citation>
    <scope>NUCLEOTIDE SEQUENCE [LARGE SCALE GENOMIC DNA]</scope>
    <source>
        <strain evidence="3">Single colony</strain>
    </source>
</reference>
<name>A0A0K3C8C9_RHOTO</name>
<evidence type="ECO:0000259" key="2">
    <source>
        <dbReference type="Pfam" id="PF03407"/>
    </source>
</evidence>
<keyword evidence="5" id="KW-1185">Reference proteome</keyword>
<proteinExistence type="predicted"/>